<evidence type="ECO:0000313" key="6">
    <source>
        <dbReference type="EMBL" id="AFZ18078.1"/>
    </source>
</evidence>
<keyword evidence="12" id="KW-0614">Plasmid</keyword>
<dbReference type="InterPro" id="IPR027806">
    <property type="entry name" value="HARBI1_dom"/>
</dbReference>
<organism evidence="12 13">
    <name type="scientific">Allocoleopsis franciscana PCC 7113</name>
    <dbReference type="NCBI Taxonomy" id="1173027"/>
    <lineage>
        <taxon>Bacteria</taxon>
        <taxon>Bacillati</taxon>
        <taxon>Cyanobacteriota</taxon>
        <taxon>Cyanophyceae</taxon>
        <taxon>Coleofasciculales</taxon>
        <taxon>Coleofasciculaceae</taxon>
        <taxon>Allocoleopsis</taxon>
        <taxon>Allocoleopsis franciscana</taxon>
    </lineage>
</organism>
<dbReference type="HOGENOM" id="CLU_073820_4_0_3"/>
<dbReference type="KEGG" id="mic:Mic7113_3101"/>
<feature type="domain" description="Transposase Helix-turn-helix" evidence="4">
    <location>
        <begin position="61"/>
        <end position="111"/>
    </location>
</feature>
<dbReference type="EMBL" id="CP003630">
    <property type="protein sequence ID" value="AFZ18853.1"/>
    <property type="molecule type" value="Genomic_DNA"/>
</dbReference>
<proteinExistence type="predicted"/>
<dbReference type="PANTHER" id="PTHR23080:SF141">
    <property type="entry name" value="TRANSPOSASE HELIX-TURN-HELIX DOMAIN-CONTAINING PROTEIN"/>
    <property type="match status" value="1"/>
</dbReference>
<dbReference type="Proteomes" id="UP000010471">
    <property type="component" value="Plasmid pMIC7113.01"/>
</dbReference>
<comment type="cofactor">
    <cofactor evidence="1">
        <name>a divalent metal cation</name>
        <dbReference type="ChEBI" id="CHEBI:60240"/>
    </cofactor>
</comment>
<reference evidence="5 13" key="1">
    <citation type="submission" date="2012-06" db="EMBL/GenBank/DDBJ databases">
        <title>Finished chromosome of genome of Microcoleus sp. PCC 7113.</title>
        <authorList>
            <consortium name="US DOE Joint Genome Institute"/>
            <person name="Gugger M."/>
            <person name="Coursin T."/>
            <person name="Rippka R."/>
            <person name="Tandeau De Marsac N."/>
            <person name="Huntemann M."/>
            <person name="Wei C.-L."/>
            <person name="Han J."/>
            <person name="Detter J.C."/>
            <person name="Han C."/>
            <person name="Tapia R."/>
            <person name="Chen A."/>
            <person name="Kyrpides N."/>
            <person name="Mavromatis K."/>
            <person name="Markowitz V."/>
            <person name="Szeto E."/>
            <person name="Ivanova N."/>
            <person name="Pagani I."/>
            <person name="Pati A."/>
            <person name="Goodwin L."/>
            <person name="Nordberg H.P."/>
            <person name="Cantor M.N."/>
            <person name="Hua S.X."/>
            <person name="Woyke T."/>
            <person name="Kerfeld C.A."/>
        </authorList>
    </citation>
    <scope>NUCLEOTIDE SEQUENCE [LARGE SCALE GENOMIC DNA]</scope>
    <source>
        <strain evidence="5 13">PCC 7113</strain>
    </source>
</reference>
<dbReference type="Proteomes" id="UP000010471">
    <property type="component" value="Chromosome"/>
</dbReference>
<dbReference type="EMBL" id="CP003631">
    <property type="protein sequence ID" value="AFZ22052.1"/>
    <property type="molecule type" value="Genomic_DNA"/>
</dbReference>
<evidence type="ECO:0000313" key="8">
    <source>
        <dbReference type="EMBL" id="AFZ18866.1"/>
    </source>
</evidence>
<evidence type="ECO:0000313" key="12">
    <source>
        <dbReference type="EMBL" id="AFZ22052.1"/>
    </source>
</evidence>
<dbReference type="PATRIC" id="fig|1173027.3.peg.2475"/>
<dbReference type="KEGG" id="mic:Mic7113_0839"/>
<gene>
    <name evidence="5" type="ORF">Mic7113_0839</name>
    <name evidence="6" type="ORF">Mic7113_2267</name>
    <name evidence="7" type="ORF">Mic7113_3101</name>
    <name evidence="8" type="ORF">Mic7113_3119</name>
    <name evidence="9" type="ORF">Mic7113_3278</name>
    <name evidence="10" type="ORF">Mic7113_3942</name>
    <name evidence="11" type="ORF">Mic7113_3946</name>
    <name evidence="12" type="ORF">Mic7113_6472</name>
</gene>
<sequence length="303" mass="35107">MSNIPEYLEKNQQESKRLIGLEYEQLQQLIAAAELLHQQKDIEIEQRKVRINKAGGGRRPKLSVKDQIILTLVYLHPEPTFQMLGVQFGVSESTANDIFHYWSELLRELLPASLLEQVKKNPGEYKWVQEILAELELIVDSCEQPIPRPKDYQEQKKFYSGKKKNHTLKNQLIVTPNGQEIVDVIVGKPGPTSDINIWREGQSKLAPTQKFKGDKGYIGEVQIETPQKKPRARELSQEEKQKNREKASERIFVEHVIRLLKIFRVAQERFRLRAKSYQRIILLVCGLVRLRIGTLFINSSVCD</sequence>
<dbReference type="KEGG" id="mic:Mic7113_3946"/>
<dbReference type="EMBL" id="CP003630">
    <property type="protein sequence ID" value="AFZ16744.1"/>
    <property type="molecule type" value="Genomic_DNA"/>
</dbReference>
<dbReference type="KEGG" id="mic:Mic7113_2267"/>
<dbReference type="KEGG" id="mic:Mic7113_3942"/>
<dbReference type="InterPro" id="IPR027805">
    <property type="entry name" value="Transposase_HTH_dom"/>
</dbReference>
<keyword evidence="13" id="KW-1185">Reference proteome</keyword>
<dbReference type="EMBL" id="CP003630">
    <property type="protein sequence ID" value="AFZ18078.1"/>
    <property type="molecule type" value="Genomic_DNA"/>
</dbReference>
<evidence type="ECO:0000313" key="11">
    <source>
        <dbReference type="EMBL" id="AFZ19653.1"/>
    </source>
</evidence>
<protein>
    <submittedName>
        <fullName evidence="12">Transposase family protein</fullName>
    </submittedName>
</protein>
<dbReference type="GO" id="GO:0046872">
    <property type="term" value="F:metal ion binding"/>
    <property type="evidence" value="ECO:0007669"/>
    <property type="project" value="UniProtKB-KW"/>
</dbReference>
<dbReference type="eggNOG" id="ENOG502ZAHV">
    <property type="taxonomic scope" value="Bacteria"/>
</dbReference>
<evidence type="ECO:0000313" key="5">
    <source>
        <dbReference type="EMBL" id="AFZ16744.1"/>
    </source>
</evidence>
<dbReference type="Pfam" id="PF13613">
    <property type="entry name" value="HTH_Tnp_4"/>
    <property type="match status" value="1"/>
</dbReference>
<evidence type="ECO:0000313" key="13">
    <source>
        <dbReference type="Proteomes" id="UP000010471"/>
    </source>
</evidence>
<dbReference type="OrthoDB" id="465276at2"/>
<dbReference type="EMBL" id="CP003630">
    <property type="protein sequence ID" value="AFZ18866.1"/>
    <property type="molecule type" value="Genomic_DNA"/>
</dbReference>
<dbReference type="KEGG" id="mic:Mic7113_3278"/>
<dbReference type="RefSeq" id="WP_015180904.1">
    <property type="nucleotide sequence ID" value="NC_019738.1"/>
</dbReference>
<evidence type="ECO:0000313" key="7">
    <source>
        <dbReference type="EMBL" id="AFZ18853.1"/>
    </source>
</evidence>
<dbReference type="EMBL" id="CP003630">
    <property type="protein sequence ID" value="AFZ19650.1"/>
    <property type="molecule type" value="Genomic_DNA"/>
</dbReference>
<dbReference type="Pfam" id="PF13359">
    <property type="entry name" value="DDE_Tnp_4"/>
    <property type="match status" value="1"/>
</dbReference>
<evidence type="ECO:0000313" key="9">
    <source>
        <dbReference type="EMBL" id="AFZ19015.1"/>
    </source>
</evidence>
<dbReference type="PANTHER" id="PTHR23080">
    <property type="entry name" value="THAP DOMAIN PROTEIN"/>
    <property type="match status" value="1"/>
</dbReference>
<dbReference type="EMBL" id="CP003630">
    <property type="protein sequence ID" value="AFZ19015.1"/>
    <property type="molecule type" value="Genomic_DNA"/>
</dbReference>
<dbReference type="KEGG" id="mic:Mic7113_3119"/>
<dbReference type="AlphaFoldDB" id="K9WR75"/>
<dbReference type="KEGG" id="mic:Mic7113_6472"/>
<reference evidence="12 13" key="2">
    <citation type="submission" date="2012-06" db="EMBL/GenBank/DDBJ databases">
        <title>Finished plasmid 1 of genome of Microcoleus sp. PCC 7113.</title>
        <authorList>
            <consortium name="US DOE Joint Genome Institute"/>
            <person name="Gugger M."/>
            <person name="Coursin T."/>
            <person name="Rippka R."/>
            <person name="Tandeau De Marsac N."/>
            <person name="Huntemann M."/>
            <person name="Wei C.-L."/>
            <person name="Han J."/>
            <person name="Detter J.C."/>
            <person name="Han C."/>
            <person name="Tapia R."/>
            <person name="Chen A."/>
            <person name="Kyrpides N."/>
            <person name="Mavromatis K."/>
            <person name="Markowitz V."/>
            <person name="Szeto E."/>
            <person name="Ivanova N."/>
            <person name="Pagani I."/>
            <person name="Pati A."/>
            <person name="Goodwin L."/>
            <person name="Nordberg H.P."/>
            <person name="Cantor M.N."/>
            <person name="Hua S.X."/>
            <person name="Woyke T."/>
            <person name="Kerfeld C.A."/>
        </authorList>
    </citation>
    <scope>NUCLEOTIDE SEQUENCE [LARGE SCALE GENOMIC DNA]</scope>
    <source>
        <strain evidence="12 13">PCC 7113</strain>
        <plasmid evidence="12 13">pMIC7113.01</plasmid>
    </source>
</reference>
<geneLocation type="plasmid" evidence="12 13">
    <name>pMIC7113.01</name>
</geneLocation>
<name>K9WR75_9CYAN</name>
<feature type="domain" description="DDE Tnp4" evidence="3">
    <location>
        <begin position="139"/>
        <end position="288"/>
    </location>
</feature>
<evidence type="ECO:0000256" key="1">
    <source>
        <dbReference type="ARBA" id="ARBA00001968"/>
    </source>
</evidence>
<evidence type="ECO:0000256" key="2">
    <source>
        <dbReference type="ARBA" id="ARBA00022723"/>
    </source>
</evidence>
<keyword evidence="2" id="KW-0479">Metal-binding</keyword>
<accession>K9WR75</accession>
<evidence type="ECO:0000313" key="10">
    <source>
        <dbReference type="EMBL" id="AFZ19650.1"/>
    </source>
</evidence>
<dbReference type="STRING" id="1173027.Mic7113_0839"/>
<evidence type="ECO:0000259" key="3">
    <source>
        <dbReference type="Pfam" id="PF13359"/>
    </source>
</evidence>
<dbReference type="EMBL" id="CP003630">
    <property type="protein sequence ID" value="AFZ19653.1"/>
    <property type="molecule type" value="Genomic_DNA"/>
</dbReference>
<evidence type="ECO:0000259" key="4">
    <source>
        <dbReference type="Pfam" id="PF13613"/>
    </source>
</evidence>